<keyword evidence="4" id="KW-0479">Metal-binding</keyword>
<feature type="region of interest" description="Disordered" evidence="9">
    <location>
        <begin position="363"/>
        <end position="416"/>
    </location>
</feature>
<keyword evidence="7" id="KW-0862">Zinc</keyword>
<evidence type="ECO:0000313" key="11">
    <source>
        <dbReference type="EMBL" id="PLW08443.1"/>
    </source>
</evidence>
<sequence length="818" mass="87975">MASPPTTAPRSVEQLQEMAQVAFDCRLPIRSYVRSCEMLFQQANIHQPTDLDLAFIYLFRAAKIIVHDLPSHPEYPLLPPAYRSQIEADGIKYLDAMVPIKAKLVHRHNQYLHKKSTSKIHSHAILSRSTHNSHLPPHSPSYPPQSQSTSFSLQHACPPLAPSSSPPSLLSTPTLSASFNHSADSSTSFPSTSSILNTPPQPTPDPNAEHPHHHHDASDPSLADWTLVDSPPYDSVRKTWQQPSNGKHKAYHHHHHRTSGPNTHCSSSKTSLSSAASSTHQKPAERNPLVWPVELGNGQGQRMSVALSPDQPIPSWQSSSCPHGQRRRDSSRAQSPQASQRPSIKEQHHAPRVAFRHQALYDLADPSTPSGASGRQNPSTTTRTTHLGLERPALGSRATTSVHDSPPKPAKKSPFSFGRFALSSENLGGVSSQHEPQPAASSALKALLQHRPRRLSLTSYPAKLKRRESLGSWASVSVPTSPSDDPGPAPPPPPPPPPPTSSGRARRGSLGESSTWRWLKGLTIKPAGGGSGGGHGKPPPCVQASSLGSSLYTDLPSSSAPATTATQPAASLAPAAPIISASARPTRPAPARPLPPLVPRKLPRTHTSQIEFPSDTAHPSAIVAPDRPSPRRPMRCPNDLVGAFVAMAEPQTQQGIELCGLLLGNLRAGELVVDTLLIPKQVSTADTCHTIDEAATFEFQSARGLMTLGWIHTHPTQTCFMSSVDLHTHLSYQLMLPEAVAIVCSPHKTPSVGVYTLIDPAGVDTIRSCRQPGAFHPHAVADGQIYTSPPLAHFALVDQLPNLLDTRMALDIVDLRGS</sequence>
<dbReference type="SMART" id="SM00232">
    <property type="entry name" value="JAB_MPN"/>
    <property type="match status" value="1"/>
</dbReference>
<dbReference type="Gene3D" id="3.40.140.10">
    <property type="entry name" value="Cytidine Deaminase, domain 2"/>
    <property type="match status" value="1"/>
</dbReference>
<accession>A0A2N5S5B7</accession>
<feature type="compositionally biased region" description="Low complexity" evidence="9">
    <location>
        <begin position="266"/>
        <end position="279"/>
    </location>
</feature>
<keyword evidence="6" id="KW-0378">Hydrolase</keyword>
<keyword evidence="5" id="KW-0833">Ubl conjugation pathway</keyword>
<feature type="domain" description="MPN" evidence="10">
    <location>
        <begin position="634"/>
        <end position="764"/>
    </location>
</feature>
<dbReference type="GO" id="GO:0006508">
    <property type="term" value="P:proteolysis"/>
    <property type="evidence" value="ECO:0007669"/>
    <property type="project" value="UniProtKB-KW"/>
</dbReference>
<feature type="region of interest" description="Disordered" evidence="9">
    <location>
        <begin position="581"/>
        <end position="601"/>
    </location>
</feature>
<comment type="similarity">
    <text evidence="2">Belongs to the peptidase M67C family.</text>
</comment>
<dbReference type="PANTHER" id="PTHR12947:SF13">
    <property type="entry name" value="FI19924P1"/>
    <property type="match status" value="1"/>
</dbReference>
<dbReference type="GO" id="GO:0140492">
    <property type="term" value="F:metal-dependent deubiquitinase activity"/>
    <property type="evidence" value="ECO:0007669"/>
    <property type="project" value="InterPro"/>
</dbReference>
<feature type="compositionally biased region" description="Low complexity" evidence="9">
    <location>
        <begin position="166"/>
        <end position="194"/>
    </location>
</feature>
<dbReference type="Gene3D" id="1.20.58.80">
    <property type="entry name" value="Phosphotransferase system, lactose/cellobiose-type IIA subunit"/>
    <property type="match status" value="1"/>
</dbReference>
<dbReference type="OrthoDB" id="3640at2759"/>
<feature type="compositionally biased region" description="Polar residues" evidence="9">
    <location>
        <begin position="367"/>
        <end position="385"/>
    </location>
</feature>
<evidence type="ECO:0000259" key="10">
    <source>
        <dbReference type="PROSITE" id="PS50249"/>
    </source>
</evidence>
<dbReference type="Pfam" id="PF01398">
    <property type="entry name" value="JAB"/>
    <property type="match status" value="1"/>
</dbReference>
<feature type="compositionally biased region" description="Low complexity" evidence="9">
    <location>
        <begin position="475"/>
        <end position="484"/>
    </location>
</feature>
<dbReference type="GO" id="GO:0016020">
    <property type="term" value="C:membrane"/>
    <property type="evidence" value="ECO:0007669"/>
    <property type="project" value="TreeGrafter"/>
</dbReference>
<dbReference type="STRING" id="200324.A0A2N5S5B7"/>
<protein>
    <recommendedName>
        <fullName evidence="10">MPN domain-containing protein</fullName>
    </recommendedName>
</protein>
<feature type="region of interest" description="Disordered" evidence="9">
    <location>
        <begin position="129"/>
        <end position="350"/>
    </location>
</feature>
<dbReference type="SUPFAM" id="SSF102712">
    <property type="entry name" value="JAB1/MPN domain"/>
    <property type="match status" value="1"/>
</dbReference>
<evidence type="ECO:0000256" key="5">
    <source>
        <dbReference type="ARBA" id="ARBA00022786"/>
    </source>
</evidence>
<dbReference type="EMBL" id="PGCJ01001161">
    <property type="protein sequence ID" value="PLW08443.1"/>
    <property type="molecule type" value="Genomic_DNA"/>
</dbReference>
<evidence type="ECO:0000256" key="7">
    <source>
        <dbReference type="ARBA" id="ARBA00022833"/>
    </source>
</evidence>
<dbReference type="GO" id="GO:0070536">
    <property type="term" value="P:protein K63-linked deubiquitination"/>
    <property type="evidence" value="ECO:0007669"/>
    <property type="project" value="InterPro"/>
</dbReference>
<comment type="caution">
    <text evidence="11">The sequence shown here is derived from an EMBL/GenBank/DDBJ whole genome shotgun (WGS) entry which is preliminary data.</text>
</comment>
<evidence type="ECO:0000256" key="9">
    <source>
        <dbReference type="SAM" id="MobiDB-lite"/>
    </source>
</evidence>
<dbReference type="InterPro" id="IPR044098">
    <property type="entry name" value="STAMBP/STALP-like_MPN"/>
</dbReference>
<dbReference type="GO" id="GO:0046872">
    <property type="term" value="F:metal ion binding"/>
    <property type="evidence" value="ECO:0007669"/>
    <property type="project" value="UniProtKB-KW"/>
</dbReference>
<dbReference type="AlphaFoldDB" id="A0A2N5S5B7"/>
<evidence type="ECO:0000256" key="4">
    <source>
        <dbReference type="ARBA" id="ARBA00022723"/>
    </source>
</evidence>
<feature type="region of interest" description="Disordered" evidence="9">
    <location>
        <begin position="469"/>
        <end position="548"/>
    </location>
</feature>
<evidence type="ECO:0000256" key="2">
    <source>
        <dbReference type="ARBA" id="ARBA00010981"/>
    </source>
</evidence>
<evidence type="ECO:0000256" key="6">
    <source>
        <dbReference type="ARBA" id="ARBA00022801"/>
    </source>
</evidence>
<reference evidence="11 12" key="1">
    <citation type="submission" date="2017-11" db="EMBL/GenBank/DDBJ databases">
        <title>De novo assembly and phasing of dikaryotic genomes from two isolates of Puccinia coronata f. sp. avenae, the causal agent of oat crown rust.</title>
        <authorList>
            <person name="Miller M.E."/>
            <person name="Zhang Y."/>
            <person name="Omidvar V."/>
            <person name="Sperschneider J."/>
            <person name="Schwessinger B."/>
            <person name="Raley C."/>
            <person name="Palmer J.M."/>
            <person name="Garnica D."/>
            <person name="Upadhyaya N."/>
            <person name="Rathjen J."/>
            <person name="Taylor J.M."/>
            <person name="Park R.F."/>
            <person name="Dodds P.N."/>
            <person name="Hirsch C.D."/>
            <person name="Kianian S.F."/>
            <person name="Figueroa M."/>
        </authorList>
    </citation>
    <scope>NUCLEOTIDE SEQUENCE [LARGE SCALE GENOMIC DNA]</scope>
    <source>
        <strain evidence="11">12NC29</strain>
    </source>
</reference>
<keyword evidence="8" id="KW-0482">Metalloprotease</keyword>
<feature type="compositionally biased region" description="Pro residues" evidence="9">
    <location>
        <begin position="485"/>
        <end position="500"/>
    </location>
</feature>
<keyword evidence="3" id="KW-0645">Protease</keyword>
<feature type="compositionally biased region" description="Low complexity" evidence="9">
    <location>
        <begin position="332"/>
        <end position="342"/>
    </location>
</feature>
<dbReference type="PROSITE" id="PS50249">
    <property type="entry name" value="MPN"/>
    <property type="match status" value="1"/>
</dbReference>
<feature type="compositionally biased region" description="Pro residues" evidence="9">
    <location>
        <begin position="587"/>
        <end position="598"/>
    </location>
</feature>
<name>A0A2N5S5B7_9BASI</name>
<dbReference type="Proteomes" id="UP000235388">
    <property type="component" value="Unassembled WGS sequence"/>
</dbReference>
<evidence type="ECO:0000256" key="8">
    <source>
        <dbReference type="ARBA" id="ARBA00023049"/>
    </source>
</evidence>
<dbReference type="CDD" id="cd08066">
    <property type="entry name" value="MPN_AMSH_like"/>
    <property type="match status" value="1"/>
</dbReference>
<feature type="compositionally biased region" description="Gly residues" evidence="9">
    <location>
        <begin position="527"/>
        <end position="536"/>
    </location>
</feature>
<dbReference type="PANTHER" id="PTHR12947">
    <property type="entry name" value="AMSH-LIKE PROTEASE"/>
    <property type="match status" value="1"/>
</dbReference>
<evidence type="ECO:0000256" key="3">
    <source>
        <dbReference type="ARBA" id="ARBA00022670"/>
    </source>
</evidence>
<feature type="compositionally biased region" description="Basic residues" evidence="9">
    <location>
        <begin position="246"/>
        <end position="258"/>
    </location>
</feature>
<proteinExistence type="inferred from homology"/>
<gene>
    <name evidence="11" type="ORF">PCANC_19902</name>
</gene>
<organism evidence="11 12">
    <name type="scientific">Puccinia coronata f. sp. avenae</name>
    <dbReference type="NCBI Taxonomy" id="200324"/>
    <lineage>
        <taxon>Eukaryota</taxon>
        <taxon>Fungi</taxon>
        <taxon>Dikarya</taxon>
        <taxon>Basidiomycota</taxon>
        <taxon>Pucciniomycotina</taxon>
        <taxon>Pucciniomycetes</taxon>
        <taxon>Pucciniales</taxon>
        <taxon>Pucciniaceae</taxon>
        <taxon>Puccinia</taxon>
    </lineage>
</organism>
<evidence type="ECO:0000313" key="12">
    <source>
        <dbReference type="Proteomes" id="UP000235388"/>
    </source>
</evidence>
<dbReference type="GO" id="GO:0005768">
    <property type="term" value="C:endosome"/>
    <property type="evidence" value="ECO:0007669"/>
    <property type="project" value="TreeGrafter"/>
</dbReference>
<dbReference type="InterPro" id="IPR000555">
    <property type="entry name" value="JAMM/MPN+_dom"/>
</dbReference>
<evidence type="ECO:0000256" key="1">
    <source>
        <dbReference type="ARBA" id="ARBA00001947"/>
    </source>
</evidence>
<dbReference type="InterPro" id="IPR037518">
    <property type="entry name" value="MPN"/>
</dbReference>
<comment type="cofactor">
    <cofactor evidence="1">
        <name>Zn(2+)</name>
        <dbReference type="ChEBI" id="CHEBI:29105"/>
    </cofactor>
</comment>
<dbReference type="GO" id="GO:0061578">
    <property type="term" value="F:K63-linked deubiquitinase activity"/>
    <property type="evidence" value="ECO:0007669"/>
    <property type="project" value="InterPro"/>
</dbReference>
<keyword evidence="12" id="KW-1185">Reference proteome</keyword>